<dbReference type="Proteomes" id="UP000317046">
    <property type="component" value="Unassembled WGS sequence"/>
</dbReference>
<feature type="compositionally biased region" description="Low complexity" evidence="9">
    <location>
        <begin position="358"/>
        <end position="374"/>
    </location>
</feature>
<dbReference type="EMBL" id="BJLR01000016">
    <property type="protein sequence ID" value="GEA87601.1"/>
    <property type="molecule type" value="Genomic_DNA"/>
</dbReference>
<dbReference type="InterPro" id="IPR050482">
    <property type="entry name" value="Sensor_HK_TwoCompSys"/>
</dbReference>
<reference evidence="13" key="1">
    <citation type="submission" date="2019-06" db="EMBL/GenBank/DDBJ databases">
        <title>Whole genome shotgun sequence of Cellulomonas cellasea NBRC 3753.</title>
        <authorList>
            <person name="Hosoyama A."/>
            <person name="Uohara A."/>
            <person name="Ohji S."/>
            <person name="Ichikawa N."/>
        </authorList>
    </citation>
    <scope>NUCLEOTIDE SEQUENCE [LARGE SCALE GENOMIC DNA]</scope>
    <source>
        <strain evidence="13">NBRC 3753</strain>
    </source>
</reference>
<dbReference type="PANTHER" id="PTHR24421">
    <property type="entry name" value="NITRATE/NITRITE SENSOR PROTEIN NARX-RELATED"/>
    <property type="match status" value="1"/>
</dbReference>
<gene>
    <name evidence="13" type="ORF">CCE01nite_15500</name>
</gene>
<keyword evidence="7" id="KW-0067">ATP-binding</keyword>
<dbReference type="EC" id="2.7.13.3" evidence="2"/>
<dbReference type="Gene3D" id="3.30.565.10">
    <property type="entry name" value="Histidine kinase-like ATPase, C-terminal domain"/>
    <property type="match status" value="1"/>
</dbReference>
<evidence type="ECO:0000256" key="2">
    <source>
        <dbReference type="ARBA" id="ARBA00012438"/>
    </source>
</evidence>
<evidence type="ECO:0000256" key="7">
    <source>
        <dbReference type="ARBA" id="ARBA00022840"/>
    </source>
</evidence>
<proteinExistence type="predicted"/>
<dbReference type="AlphaFoldDB" id="A0A4Y3KT43"/>
<dbReference type="GO" id="GO:0000155">
    <property type="term" value="F:phosphorelay sensor kinase activity"/>
    <property type="evidence" value="ECO:0007669"/>
    <property type="project" value="InterPro"/>
</dbReference>
<evidence type="ECO:0000313" key="13">
    <source>
        <dbReference type="EMBL" id="GEA87601.1"/>
    </source>
</evidence>
<sequence length="507" mass="53070">MTPVWVVPGPARARHVPTRPDPRWESETVTNLRPHGRTAWSRDTGTTHVLTETQVQRRGVLARAVVAHPWTADVAVAATVLLAALATVLVALATVEGSVGLGLYPPDTPALRLVPGSWLVGAGAGAVALLARRAWPLAVTATLTLLAVVSLGTTGVLGVLGLCLACALHTVAATRPARTAWFVGGAVLVVVSAALWRWEDIGLAEMLLWSDAWLAELDDPVHDLTEPPFSPGRRSASVTLLLALLALGVATGSGVRARRLHARDLVERYAALARDRDASAALARAAERTRIAREMHDVVAHSVSVMVALSDGARAALDRAPDRSRDALVELSRTGRAALGDMQRVLGALDPADDGTDGTDAPGGTPRAPGPTETDLGTVVERFRAAGLPLTVTGLDTLLPEDTTLRLAVVRVVAEGLTNVLRHAPGTRSVHVTVRRTDSAVEVEVLDAGGTRPGTGGGTHRGILGMRERAALLGGHVDAGPRPEGGWRVHVVLPWRHDEGADGGDDA</sequence>
<comment type="caution">
    <text evidence="13">The sequence shown here is derived from an EMBL/GenBank/DDBJ whole genome shotgun (WGS) entry which is preliminary data.</text>
</comment>
<name>A0A4Y3KT43_9CELL</name>
<dbReference type="GO" id="GO:0005524">
    <property type="term" value="F:ATP binding"/>
    <property type="evidence" value="ECO:0007669"/>
    <property type="project" value="UniProtKB-KW"/>
</dbReference>
<keyword evidence="10" id="KW-0812">Transmembrane</keyword>
<dbReference type="GO" id="GO:0016020">
    <property type="term" value="C:membrane"/>
    <property type="evidence" value="ECO:0007669"/>
    <property type="project" value="InterPro"/>
</dbReference>
<dbReference type="CDD" id="cd16917">
    <property type="entry name" value="HATPase_UhpB-NarQ-NarX-like"/>
    <property type="match status" value="1"/>
</dbReference>
<evidence type="ECO:0000256" key="10">
    <source>
        <dbReference type="SAM" id="Phobius"/>
    </source>
</evidence>
<feature type="transmembrane region" description="Helical" evidence="10">
    <location>
        <begin position="180"/>
        <end position="198"/>
    </location>
</feature>
<feature type="domain" description="Histidine kinase/HSP90-like ATPase" evidence="11">
    <location>
        <begin position="408"/>
        <end position="495"/>
    </location>
</feature>
<keyword evidence="4" id="KW-0808">Transferase</keyword>
<dbReference type="PANTHER" id="PTHR24421:SF10">
    <property type="entry name" value="NITRATE_NITRITE SENSOR PROTEIN NARQ"/>
    <property type="match status" value="1"/>
</dbReference>
<evidence type="ECO:0000256" key="8">
    <source>
        <dbReference type="ARBA" id="ARBA00023012"/>
    </source>
</evidence>
<evidence type="ECO:0000259" key="12">
    <source>
        <dbReference type="Pfam" id="PF07730"/>
    </source>
</evidence>
<keyword evidence="10" id="KW-0472">Membrane</keyword>
<feature type="transmembrane region" description="Helical" evidence="10">
    <location>
        <begin position="141"/>
        <end position="168"/>
    </location>
</feature>
<dbReference type="InterPro" id="IPR036890">
    <property type="entry name" value="HATPase_C_sf"/>
</dbReference>
<evidence type="ECO:0000256" key="5">
    <source>
        <dbReference type="ARBA" id="ARBA00022741"/>
    </source>
</evidence>
<keyword evidence="6" id="KW-0418">Kinase</keyword>
<evidence type="ECO:0000256" key="4">
    <source>
        <dbReference type="ARBA" id="ARBA00022679"/>
    </source>
</evidence>
<dbReference type="SUPFAM" id="SSF55874">
    <property type="entry name" value="ATPase domain of HSP90 chaperone/DNA topoisomerase II/histidine kinase"/>
    <property type="match status" value="1"/>
</dbReference>
<protein>
    <recommendedName>
        <fullName evidence="2">histidine kinase</fullName>
        <ecNumber evidence="2">2.7.13.3</ecNumber>
    </recommendedName>
</protein>
<organism evidence="13 14">
    <name type="scientific">Cellulomonas cellasea</name>
    <dbReference type="NCBI Taxonomy" id="43670"/>
    <lineage>
        <taxon>Bacteria</taxon>
        <taxon>Bacillati</taxon>
        <taxon>Actinomycetota</taxon>
        <taxon>Actinomycetes</taxon>
        <taxon>Micrococcales</taxon>
        <taxon>Cellulomonadaceae</taxon>
        <taxon>Cellulomonas</taxon>
    </lineage>
</organism>
<dbReference type="InterPro" id="IPR011712">
    <property type="entry name" value="Sig_transdc_His_kin_sub3_dim/P"/>
</dbReference>
<feature type="domain" description="Signal transduction histidine kinase subgroup 3 dimerisation and phosphoacceptor" evidence="12">
    <location>
        <begin position="287"/>
        <end position="353"/>
    </location>
</feature>
<accession>A0A4Y3KT43</accession>
<feature type="transmembrane region" description="Helical" evidence="10">
    <location>
        <begin position="116"/>
        <end position="135"/>
    </location>
</feature>
<dbReference type="GO" id="GO:0046983">
    <property type="term" value="F:protein dimerization activity"/>
    <property type="evidence" value="ECO:0007669"/>
    <property type="project" value="InterPro"/>
</dbReference>
<evidence type="ECO:0000313" key="14">
    <source>
        <dbReference type="Proteomes" id="UP000317046"/>
    </source>
</evidence>
<keyword evidence="8" id="KW-0902">Two-component regulatory system</keyword>
<keyword evidence="14" id="KW-1185">Reference proteome</keyword>
<dbReference type="Pfam" id="PF07730">
    <property type="entry name" value="HisKA_3"/>
    <property type="match status" value="1"/>
</dbReference>
<dbReference type="Pfam" id="PF02518">
    <property type="entry name" value="HATPase_c"/>
    <property type="match status" value="1"/>
</dbReference>
<evidence type="ECO:0000256" key="9">
    <source>
        <dbReference type="SAM" id="MobiDB-lite"/>
    </source>
</evidence>
<evidence type="ECO:0000256" key="1">
    <source>
        <dbReference type="ARBA" id="ARBA00000085"/>
    </source>
</evidence>
<keyword evidence="10" id="KW-1133">Transmembrane helix</keyword>
<feature type="region of interest" description="Disordered" evidence="9">
    <location>
        <begin position="348"/>
        <end position="375"/>
    </location>
</feature>
<feature type="transmembrane region" description="Helical" evidence="10">
    <location>
        <begin position="74"/>
        <end position="95"/>
    </location>
</feature>
<dbReference type="InterPro" id="IPR003594">
    <property type="entry name" value="HATPase_dom"/>
</dbReference>
<evidence type="ECO:0000259" key="11">
    <source>
        <dbReference type="Pfam" id="PF02518"/>
    </source>
</evidence>
<dbReference type="Gene3D" id="1.20.5.1930">
    <property type="match status" value="1"/>
</dbReference>
<comment type="catalytic activity">
    <reaction evidence="1">
        <text>ATP + protein L-histidine = ADP + protein N-phospho-L-histidine.</text>
        <dbReference type="EC" id="2.7.13.3"/>
    </reaction>
</comment>
<keyword evidence="3" id="KW-0597">Phosphoprotein</keyword>
<keyword evidence="5" id="KW-0547">Nucleotide-binding</keyword>
<evidence type="ECO:0000256" key="6">
    <source>
        <dbReference type="ARBA" id="ARBA00022777"/>
    </source>
</evidence>
<evidence type="ECO:0000256" key="3">
    <source>
        <dbReference type="ARBA" id="ARBA00022553"/>
    </source>
</evidence>